<keyword evidence="2" id="KW-1185">Reference proteome</keyword>
<comment type="caution">
    <text evidence="1">The sequence shown here is derived from an EMBL/GenBank/DDBJ whole genome shotgun (WGS) entry which is preliminary data.</text>
</comment>
<evidence type="ECO:0000313" key="1">
    <source>
        <dbReference type="EMBL" id="MBQ0937263.1"/>
    </source>
</evidence>
<organism evidence="1 2">
    <name type="scientific">Ideonella paludis</name>
    <dbReference type="NCBI Taxonomy" id="1233411"/>
    <lineage>
        <taxon>Bacteria</taxon>
        <taxon>Pseudomonadati</taxon>
        <taxon>Pseudomonadota</taxon>
        <taxon>Betaproteobacteria</taxon>
        <taxon>Burkholderiales</taxon>
        <taxon>Sphaerotilaceae</taxon>
        <taxon>Ideonella</taxon>
    </lineage>
</organism>
<reference evidence="1 2" key="1">
    <citation type="submission" date="2021-04" db="EMBL/GenBank/DDBJ databases">
        <title>The genome sequence of type strain Ideonella paludis KCTC 32238.</title>
        <authorList>
            <person name="Liu Y."/>
        </authorList>
    </citation>
    <scope>NUCLEOTIDE SEQUENCE [LARGE SCALE GENOMIC DNA]</scope>
    <source>
        <strain evidence="1 2">KCTC 32238</strain>
    </source>
</reference>
<dbReference type="EMBL" id="JAGQDG010000007">
    <property type="protein sequence ID" value="MBQ0937263.1"/>
    <property type="molecule type" value="Genomic_DNA"/>
</dbReference>
<name>A0ABS5E1K8_9BURK</name>
<evidence type="ECO:0000313" key="2">
    <source>
        <dbReference type="Proteomes" id="UP000672097"/>
    </source>
</evidence>
<proteinExistence type="predicted"/>
<sequence>MEATLFCRSPDSFWISLVQQPVGFELRPYATPFGLSDETLCYFEGTLIGMAVEQLGTSGVLVDLLPKLDISRPYAWPTPEQFLSALEGLLRRTDSWSLRSERDTDQMSVPVVRSTEALRRELCLLVLYCSGAAVICPTFQAHGQELDVEPFAEGDGVGSH</sequence>
<dbReference type="Proteomes" id="UP000672097">
    <property type="component" value="Unassembled WGS sequence"/>
</dbReference>
<dbReference type="RefSeq" id="WP_210810744.1">
    <property type="nucleotide sequence ID" value="NZ_JAGQDG010000007.1"/>
</dbReference>
<gene>
    <name evidence="1" type="ORF">KAK11_18200</name>
</gene>
<accession>A0ABS5E1K8</accession>
<protein>
    <submittedName>
        <fullName evidence="1">Uncharacterized protein</fullName>
    </submittedName>
</protein>